<dbReference type="AlphaFoldDB" id="A0A9P5C7I1"/>
<evidence type="ECO:0000313" key="2">
    <source>
        <dbReference type="Proteomes" id="UP000801864"/>
    </source>
</evidence>
<proteinExistence type="predicted"/>
<comment type="caution">
    <text evidence="1">The sequence shown here is derived from an EMBL/GenBank/DDBJ whole genome shotgun (WGS) entry which is preliminary data.</text>
</comment>
<sequence length="297" mass="32426">MEEQIKILIELMRVNAPQNLRDSLLRRGGKIQSTNKHQVILKRSVLSVGNGKLHALALETRPELVPRRILVIVALVSDQDEGLGDVAAQNGVRYHAVKVKAADDALVNVDDICRGGTAKRVAPDGELLVINGAGEVCEHGLHDFLILELVDDEGNVVGAHLFWRENEKDVGYLHKLWENLGIRGVKVDALNDGPVWVLDGRCFKGVVDADNNIAVASQGPGHGTVNESRLLKTGLKEDERIFLVLVGSLAARGELLEVAKLHLKRLIESIRQANLSGLLSIAGGDWRSHVRNSHSRA</sequence>
<gene>
    <name evidence="1" type="ORF">CFAM422_012675</name>
</gene>
<keyword evidence="2" id="KW-1185">Reference proteome</keyword>
<name>A0A9P5C7I1_9HYPO</name>
<protein>
    <submittedName>
        <fullName evidence="1">Uncharacterized protein</fullName>
    </submittedName>
</protein>
<evidence type="ECO:0000313" key="1">
    <source>
        <dbReference type="EMBL" id="KAF3056802.1"/>
    </source>
</evidence>
<organism evidence="1 2">
    <name type="scientific">Trichoderma lentiforme</name>
    <dbReference type="NCBI Taxonomy" id="1567552"/>
    <lineage>
        <taxon>Eukaryota</taxon>
        <taxon>Fungi</taxon>
        <taxon>Dikarya</taxon>
        <taxon>Ascomycota</taxon>
        <taxon>Pezizomycotina</taxon>
        <taxon>Sordariomycetes</taxon>
        <taxon>Hypocreomycetidae</taxon>
        <taxon>Hypocreales</taxon>
        <taxon>Hypocreaceae</taxon>
        <taxon>Trichoderma</taxon>
    </lineage>
</organism>
<dbReference type="Proteomes" id="UP000801864">
    <property type="component" value="Unassembled WGS sequence"/>
</dbReference>
<dbReference type="EMBL" id="QLNT01000031">
    <property type="protein sequence ID" value="KAF3056802.1"/>
    <property type="molecule type" value="Genomic_DNA"/>
</dbReference>
<accession>A0A9P5C7I1</accession>
<reference evidence="1 2" key="1">
    <citation type="submission" date="2018-06" db="EMBL/GenBank/DDBJ databases">
        <title>Genome analysis of cellulolytic fungus Trichoderma lentiforme CFAM-422.</title>
        <authorList>
            <person name="Steindorff A.S."/>
            <person name="Formighieri E.F."/>
            <person name="Midorikawa G.E.O."/>
            <person name="Tamietti M.S."/>
            <person name="Ramos E.Z."/>
            <person name="Silva A.S."/>
            <person name="Bon E.P.S."/>
            <person name="Mendes T.D."/>
            <person name="Damaso M.C.T."/>
            <person name="Favaro L.C.L."/>
        </authorList>
    </citation>
    <scope>NUCLEOTIDE SEQUENCE [LARGE SCALE GENOMIC DNA]</scope>
    <source>
        <strain evidence="1 2">CFAM-422</strain>
    </source>
</reference>